<dbReference type="FunFam" id="3.20.20.220:FF:000001">
    <property type="entry name" value="Methylenetetrahydrofolate reductase"/>
    <property type="match status" value="1"/>
</dbReference>
<dbReference type="Gene3D" id="3.20.20.220">
    <property type="match status" value="1"/>
</dbReference>
<evidence type="ECO:0000256" key="2">
    <source>
        <dbReference type="ARBA" id="ARBA00004777"/>
    </source>
</evidence>
<comment type="cofactor">
    <cofactor evidence="1 12">
        <name>FAD</name>
        <dbReference type="ChEBI" id="CHEBI:57692"/>
    </cofactor>
</comment>
<dbReference type="InterPro" id="IPR029041">
    <property type="entry name" value="FAD-linked_oxidoreductase-like"/>
</dbReference>
<dbReference type="NCBIfam" id="TIGR00676">
    <property type="entry name" value="fadh2"/>
    <property type="match status" value="1"/>
</dbReference>
<dbReference type="PANTHER" id="PTHR45754:SF3">
    <property type="entry name" value="METHYLENETETRAHYDROFOLATE REDUCTASE (NADPH)"/>
    <property type="match status" value="1"/>
</dbReference>
<comment type="pathway">
    <text evidence="2 12">One-carbon metabolism; tetrahydrofolate interconversion.</text>
</comment>
<dbReference type="EC" id="1.5.1.54" evidence="12"/>
<dbReference type="NCBIfam" id="NF006950">
    <property type="entry name" value="PRK09432.1"/>
    <property type="match status" value="1"/>
</dbReference>
<proteinExistence type="inferred from homology"/>
<dbReference type="GO" id="GO:0035999">
    <property type="term" value="P:tetrahydrofolate interconversion"/>
    <property type="evidence" value="ECO:0007669"/>
    <property type="project" value="UniProtKB-UniPathway"/>
</dbReference>
<name>A0A4D6Y4T8_BUCRP</name>
<evidence type="ECO:0000256" key="6">
    <source>
        <dbReference type="ARBA" id="ARBA00022827"/>
    </source>
</evidence>
<comment type="catalytic activity">
    <reaction evidence="11">
        <text>(6S)-5-methyl-5,6,7,8-tetrahydrofolate + NAD(+) = (6R)-5,10-methylene-5,6,7,8-tetrahydrofolate + NADH + H(+)</text>
        <dbReference type="Rhea" id="RHEA:19821"/>
        <dbReference type="ChEBI" id="CHEBI:15378"/>
        <dbReference type="ChEBI" id="CHEBI:15636"/>
        <dbReference type="ChEBI" id="CHEBI:18608"/>
        <dbReference type="ChEBI" id="CHEBI:57540"/>
        <dbReference type="ChEBI" id="CHEBI:57945"/>
        <dbReference type="EC" id="1.5.1.54"/>
    </reaction>
    <physiologicalReaction direction="right-to-left" evidence="11">
        <dbReference type="Rhea" id="RHEA:19823"/>
    </physiologicalReaction>
</comment>
<gene>
    <name evidence="13" type="ORF">D9V76_00245</name>
</gene>
<reference evidence="13 14" key="2">
    <citation type="submission" date="2019-05" db="EMBL/GenBank/DDBJ databases">
        <title>Genome evolution of the obligate endosymbiont Buchnera aphidicola.</title>
        <authorList>
            <person name="Moran N.A."/>
        </authorList>
    </citation>
    <scope>NUCLEOTIDE SEQUENCE [LARGE SCALE GENOMIC DNA]</scope>
    <source>
        <strain evidence="13 14">Rpa</strain>
    </source>
</reference>
<evidence type="ECO:0000256" key="10">
    <source>
        <dbReference type="ARBA" id="ARBA00034478"/>
    </source>
</evidence>
<evidence type="ECO:0000256" key="11">
    <source>
        <dbReference type="ARBA" id="ARBA00048628"/>
    </source>
</evidence>
<dbReference type="AlphaFoldDB" id="A0A4D6Y4T8"/>
<dbReference type="GO" id="GO:0009086">
    <property type="term" value="P:methionine biosynthetic process"/>
    <property type="evidence" value="ECO:0007669"/>
    <property type="project" value="UniProtKB-KW"/>
</dbReference>
<evidence type="ECO:0000256" key="3">
    <source>
        <dbReference type="ARBA" id="ARBA00006743"/>
    </source>
</evidence>
<comment type="pathway">
    <text evidence="10">Amino-acid biosynthesis; L-methionine biosynthesis via de novo pathway.</text>
</comment>
<comment type="similarity">
    <text evidence="3 12">Belongs to the methylenetetrahydrofolate reductase family.</text>
</comment>
<dbReference type="PANTHER" id="PTHR45754">
    <property type="entry name" value="METHYLENETETRAHYDROFOLATE REDUCTASE"/>
    <property type="match status" value="1"/>
</dbReference>
<keyword evidence="5 12" id="KW-0285">Flavoprotein</keyword>
<evidence type="ECO:0000256" key="7">
    <source>
        <dbReference type="ARBA" id="ARBA00023002"/>
    </source>
</evidence>
<sequence>MNFLNQYHRDIIKKKLENLNDTIQCSFEFFPPKSLDAEKKLFSSVLKLSQLKPIFFSVTYGANSGEREKTYNIVKTIHEQTGITTAPHLTCVDATLSELKEIAKFYWKNGIRSIVALRGDALKKSYQHKIYALDLVLLLKKIADFDISVAAYPEIHPEAKNAQSDILNLKKKVDAGANRAITQFFFNIESYLRFRDNCIKNNINIEIIPGILPIYNFAQLKKFSSMTNVSIPKWMFEMFNGLDKDLVTQKIIGANIVIDMVKNLSYEGVKNFHFYTLNQADVIYSICHMFGFQN</sequence>
<evidence type="ECO:0000256" key="8">
    <source>
        <dbReference type="ARBA" id="ARBA00023027"/>
    </source>
</evidence>
<dbReference type="GO" id="GO:0005829">
    <property type="term" value="C:cytosol"/>
    <property type="evidence" value="ECO:0007669"/>
    <property type="project" value="InterPro"/>
</dbReference>
<dbReference type="OrthoDB" id="9812555at2"/>
<evidence type="ECO:0000256" key="4">
    <source>
        <dbReference type="ARBA" id="ARBA00022605"/>
    </source>
</evidence>
<dbReference type="InterPro" id="IPR003171">
    <property type="entry name" value="Mehydrof_redctse-like"/>
</dbReference>
<evidence type="ECO:0000256" key="12">
    <source>
        <dbReference type="RuleBase" id="RU003862"/>
    </source>
</evidence>
<dbReference type="CDD" id="cd00537">
    <property type="entry name" value="MTHFR"/>
    <property type="match status" value="1"/>
</dbReference>
<keyword evidence="8" id="KW-0520">NAD</keyword>
<evidence type="ECO:0000256" key="5">
    <source>
        <dbReference type="ARBA" id="ARBA00022630"/>
    </source>
</evidence>
<protein>
    <recommendedName>
        <fullName evidence="12">Methylenetetrahydrofolate reductase</fullName>
        <ecNumber evidence="12">1.5.1.54</ecNumber>
    </recommendedName>
</protein>
<evidence type="ECO:0000313" key="14">
    <source>
        <dbReference type="Proteomes" id="UP000298688"/>
    </source>
</evidence>
<dbReference type="UniPathway" id="UPA00193"/>
<dbReference type="RefSeq" id="WP_158336849.1">
    <property type="nucleotide sequence ID" value="NZ_CP034858.1"/>
</dbReference>
<evidence type="ECO:0000256" key="1">
    <source>
        <dbReference type="ARBA" id="ARBA00001974"/>
    </source>
</evidence>
<dbReference type="GO" id="GO:0106312">
    <property type="term" value="F:methylenetetrahydrofolate reductase (NADH) activity"/>
    <property type="evidence" value="ECO:0007669"/>
    <property type="project" value="UniProtKB-EC"/>
</dbReference>
<dbReference type="SUPFAM" id="SSF51730">
    <property type="entry name" value="FAD-linked oxidoreductase"/>
    <property type="match status" value="1"/>
</dbReference>
<evidence type="ECO:0000256" key="9">
    <source>
        <dbReference type="ARBA" id="ARBA00023167"/>
    </source>
</evidence>
<keyword evidence="4" id="KW-0028">Amino-acid biosynthesis</keyword>
<accession>A0A4D6Y4T8</accession>
<dbReference type="GO" id="GO:0071949">
    <property type="term" value="F:FAD binding"/>
    <property type="evidence" value="ECO:0007669"/>
    <property type="project" value="TreeGrafter"/>
</dbReference>
<keyword evidence="6 12" id="KW-0274">FAD</keyword>
<dbReference type="Pfam" id="PF02219">
    <property type="entry name" value="MTHFR"/>
    <property type="match status" value="1"/>
</dbReference>
<dbReference type="EMBL" id="CP034858">
    <property type="protein sequence ID" value="QCI24706.1"/>
    <property type="molecule type" value="Genomic_DNA"/>
</dbReference>
<evidence type="ECO:0000313" key="13">
    <source>
        <dbReference type="EMBL" id="QCI24706.1"/>
    </source>
</evidence>
<reference evidence="13 14" key="1">
    <citation type="submission" date="2018-12" db="EMBL/GenBank/DDBJ databases">
        <authorList>
            <person name="Chong R.A."/>
        </authorList>
    </citation>
    <scope>NUCLEOTIDE SEQUENCE [LARGE SCALE GENOMIC DNA]</scope>
    <source>
        <strain evidence="13 14">Rpa</strain>
    </source>
</reference>
<organism evidence="13 14">
    <name type="scientific">Buchnera aphidicola subsp. Rhopalosiphum padi</name>
    <dbReference type="NCBI Taxonomy" id="98793"/>
    <lineage>
        <taxon>Bacteria</taxon>
        <taxon>Pseudomonadati</taxon>
        <taxon>Pseudomonadota</taxon>
        <taxon>Gammaproteobacteria</taxon>
        <taxon>Enterobacterales</taxon>
        <taxon>Erwiniaceae</taxon>
        <taxon>Buchnera</taxon>
    </lineage>
</organism>
<keyword evidence="7 12" id="KW-0560">Oxidoreductase</keyword>
<dbReference type="Proteomes" id="UP000298688">
    <property type="component" value="Chromosome"/>
</dbReference>
<dbReference type="InterPro" id="IPR004620">
    <property type="entry name" value="MTHF_reductase_bac"/>
</dbReference>
<keyword evidence="9" id="KW-0486">Methionine biosynthesis</keyword>